<evidence type="ECO:0000256" key="5">
    <source>
        <dbReference type="ARBA" id="ARBA00023136"/>
    </source>
</evidence>
<comment type="subcellular location">
    <subcellularLocation>
        <location evidence="1">Cell membrane</location>
        <topology evidence="1">Lipid-anchor</topology>
        <topology evidence="1">GPI-anchor</topology>
    </subcellularLocation>
</comment>
<dbReference type="InterPro" id="IPR044788">
    <property type="entry name" value="X8_dom_prot"/>
</dbReference>
<evidence type="ECO:0000313" key="10">
    <source>
        <dbReference type="EMBL" id="KAF6156148.1"/>
    </source>
</evidence>
<keyword evidence="6" id="KW-1015">Disulfide bond</keyword>
<dbReference type="OrthoDB" id="1073427at2759"/>
<dbReference type="Pfam" id="PF07983">
    <property type="entry name" value="X8"/>
    <property type="match status" value="1"/>
</dbReference>
<evidence type="ECO:0000256" key="1">
    <source>
        <dbReference type="ARBA" id="ARBA00004609"/>
    </source>
</evidence>
<keyword evidence="2" id="KW-1003">Cell membrane</keyword>
<feature type="region of interest" description="Disordered" evidence="8">
    <location>
        <begin position="57"/>
        <end position="79"/>
    </location>
</feature>
<keyword evidence="4" id="KW-0732">Signal</keyword>
<evidence type="ECO:0000256" key="3">
    <source>
        <dbReference type="ARBA" id="ARBA00022622"/>
    </source>
</evidence>
<dbReference type="AlphaFoldDB" id="A0A7J7MN53"/>
<dbReference type="PANTHER" id="PTHR31044:SF52">
    <property type="entry name" value="OS01G0631500 PROTEIN"/>
    <property type="match status" value="1"/>
</dbReference>
<evidence type="ECO:0000256" key="8">
    <source>
        <dbReference type="SAM" id="MobiDB-lite"/>
    </source>
</evidence>
<evidence type="ECO:0000256" key="2">
    <source>
        <dbReference type="ARBA" id="ARBA00022475"/>
    </source>
</evidence>
<organism evidence="10 11">
    <name type="scientific">Kingdonia uniflora</name>
    <dbReference type="NCBI Taxonomy" id="39325"/>
    <lineage>
        <taxon>Eukaryota</taxon>
        <taxon>Viridiplantae</taxon>
        <taxon>Streptophyta</taxon>
        <taxon>Embryophyta</taxon>
        <taxon>Tracheophyta</taxon>
        <taxon>Spermatophyta</taxon>
        <taxon>Magnoliopsida</taxon>
        <taxon>Ranunculales</taxon>
        <taxon>Circaeasteraceae</taxon>
        <taxon>Kingdonia</taxon>
    </lineage>
</organism>
<dbReference type="GO" id="GO:0098552">
    <property type="term" value="C:side of membrane"/>
    <property type="evidence" value="ECO:0007669"/>
    <property type="project" value="UniProtKB-KW"/>
</dbReference>
<evidence type="ECO:0000313" key="11">
    <source>
        <dbReference type="Proteomes" id="UP000541444"/>
    </source>
</evidence>
<comment type="caution">
    <text evidence="10">The sequence shown here is derived from an EMBL/GenBank/DDBJ whole genome shotgun (WGS) entry which is preliminary data.</text>
</comment>
<feature type="compositionally biased region" description="Basic and acidic residues" evidence="8">
    <location>
        <begin position="208"/>
        <end position="223"/>
    </location>
</feature>
<feature type="region of interest" description="Disordered" evidence="8">
    <location>
        <begin position="204"/>
        <end position="223"/>
    </location>
</feature>
<feature type="non-terminal residue" evidence="10">
    <location>
        <position position="1"/>
    </location>
</feature>
<feature type="domain" description="X8" evidence="9">
    <location>
        <begin position="90"/>
        <end position="170"/>
    </location>
</feature>
<dbReference type="Gene3D" id="1.20.58.1040">
    <property type="match status" value="1"/>
</dbReference>
<evidence type="ECO:0000259" key="9">
    <source>
        <dbReference type="SMART" id="SM00768"/>
    </source>
</evidence>
<dbReference type="GO" id="GO:0009506">
    <property type="term" value="C:plasmodesma"/>
    <property type="evidence" value="ECO:0007669"/>
    <property type="project" value="UniProtKB-ARBA"/>
</dbReference>
<keyword evidence="7" id="KW-0325">Glycoprotein</keyword>
<keyword evidence="3" id="KW-0449">Lipoprotein</keyword>
<keyword evidence="3" id="KW-0336">GPI-anchor</keyword>
<keyword evidence="11" id="KW-1185">Reference proteome</keyword>
<dbReference type="PANTHER" id="PTHR31044">
    <property type="entry name" value="BETA-1,3 GLUCANASE"/>
    <property type="match status" value="1"/>
</dbReference>
<gene>
    <name evidence="10" type="ORF">GIB67_024118</name>
</gene>
<dbReference type="EMBL" id="JACGCM010001377">
    <property type="protein sequence ID" value="KAF6156148.1"/>
    <property type="molecule type" value="Genomic_DNA"/>
</dbReference>
<accession>A0A7J7MN53</accession>
<dbReference type="GO" id="GO:0005886">
    <property type="term" value="C:plasma membrane"/>
    <property type="evidence" value="ECO:0007669"/>
    <property type="project" value="UniProtKB-SubCell"/>
</dbReference>
<name>A0A7J7MN53_9MAGN</name>
<dbReference type="SMART" id="SM00768">
    <property type="entry name" value="X8"/>
    <property type="match status" value="1"/>
</dbReference>
<sequence>FLPLSDLELKFAGLADIEKHYFKLTRTKDLVQEQKQILQGVSHRELITLRDVTTPITTDPLSNPTNPTTTATPITDPITSPTVQSSGGISWCVASQSTSQTALQVALDYACGYGGADCSAIQPGGSCYNPNTIHDHASYAFNAYYQKNTSPTSCDFGGTASITNVDPSKFRHMSVSVNQALSLHRSILFSIPYLELLSLSSTMAPSNKGKETPSEKEKAKVTEKGTQINQRVKVFQSEQLEYEDLYVFRDMVATGKHAIGPTINDFIQTATVGIKIVDIECDTEFGI</sequence>
<keyword evidence="5" id="KW-0472">Membrane</keyword>
<evidence type="ECO:0000256" key="7">
    <source>
        <dbReference type="ARBA" id="ARBA00023180"/>
    </source>
</evidence>
<dbReference type="Proteomes" id="UP000541444">
    <property type="component" value="Unassembled WGS sequence"/>
</dbReference>
<protein>
    <recommendedName>
        <fullName evidence="9">X8 domain-containing protein</fullName>
    </recommendedName>
</protein>
<evidence type="ECO:0000256" key="6">
    <source>
        <dbReference type="ARBA" id="ARBA00023157"/>
    </source>
</evidence>
<dbReference type="FunFam" id="1.20.58.1040:FF:000001">
    <property type="entry name" value="Glucan endo-1,3-beta-glucosidase 4"/>
    <property type="match status" value="1"/>
</dbReference>
<reference evidence="10 11" key="1">
    <citation type="journal article" date="2020" name="IScience">
        <title>Genome Sequencing of the Endangered Kingdonia uniflora (Circaeasteraceae, Ranunculales) Reveals Potential Mechanisms of Evolutionary Specialization.</title>
        <authorList>
            <person name="Sun Y."/>
            <person name="Deng T."/>
            <person name="Zhang A."/>
            <person name="Moore M.J."/>
            <person name="Landis J.B."/>
            <person name="Lin N."/>
            <person name="Zhang H."/>
            <person name="Zhang X."/>
            <person name="Huang J."/>
            <person name="Zhang X."/>
            <person name="Sun H."/>
            <person name="Wang H."/>
        </authorList>
    </citation>
    <scope>NUCLEOTIDE SEQUENCE [LARGE SCALE GENOMIC DNA]</scope>
    <source>
        <strain evidence="10">TB1705</strain>
        <tissue evidence="10">Leaf</tissue>
    </source>
</reference>
<dbReference type="InterPro" id="IPR012946">
    <property type="entry name" value="X8"/>
</dbReference>
<evidence type="ECO:0000256" key="4">
    <source>
        <dbReference type="ARBA" id="ARBA00022729"/>
    </source>
</evidence>
<proteinExistence type="predicted"/>